<dbReference type="RefSeq" id="WP_142832594.1">
    <property type="nucleotide sequence ID" value="NZ_CP117269.1"/>
</dbReference>
<dbReference type="EMBL" id="CP117269">
    <property type="protein sequence ID" value="WFS26126.1"/>
    <property type="molecule type" value="Genomic_DNA"/>
</dbReference>
<accession>A0ABY8IS41</accession>
<name>A0ABY8IS41_9HYPH</name>
<reference evidence="1" key="1">
    <citation type="journal article" date="2019" name="Phytopathology">
        <title>A Novel Group of Rhizobium tumorigenes-Like Agrobacteria Associated with Crown Gall Disease of Rhododendron and Blueberry.</title>
        <authorList>
            <person name="Kuzmanovic N."/>
            <person name="Behrens P."/>
            <person name="Idczak E."/>
            <person name="Wagner S."/>
            <person name="Gotz M."/>
            <person name="Sproer C."/>
            <person name="Bunk B."/>
            <person name="Overmann J."/>
            <person name="Smalla K."/>
        </authorList>
    </citation>
    <scope>NUCLEOTIDE SEQUENCE</scope>
    <source>
        <strain evidence="1">Rho-6.2</strain>
    </source>
</reference>
<sequence>MSFLWVDLRGYAKNKIQDMLRQQAILVRETYGSTVLWGGETIIHSGSLYFIYGPRTLQNDLNEHNGTLVIKNEELVGLSETYPDQLPAGFARANGFTHYAAIYKSDLFVPVEGEFVTWSRSGPAVDYPIVAFGTLPQ</sequence>
<gene>
    <name evidence="1" type="ORF">PR018_25865</name>
</gene>
<organism evidence="1 2">
    <name type="scientific">Rhizobium rhododendri</name>
    <dbReference type="NCBI Taxonomy" id="2506430"/>
    <lineage>
        <taxon>Bacteria</taxon>
        <taxon>Pseudomonadati</taxon>
        <taxon>Pseudomonadota</taxon>
        <taxon>Alphaproteobacteria</taxon>
        <taxon>Hyphomicrobiales</taxon>
        <taxon>Rhizobiaceae</taxon>
        <taxon>Rhizobium/Agrobacterium group</taxon>
        <taxon>Rhizobium</taxon>
    </lineage>
</organism>
<protein>
    <submittedName>
        <fullName evidence="1">Uncharacterized protein</fullName>
    </submittedName>
</protein>
<geneLocation type="plasmid" evidence="1 2">
    <name>pTi6.2</name>
</geneLocation>
<evidence type="ECO:0000313" key="1">
    <source>
        <dbReference type="EMBL" id="WFS26126.1"/>
    </source>
</evidence>
<reference evidence="1" key="2">
    <citation type="journal article" date="2023" name="MicrobiologyOpen">
        <title>Genomics of the tumorigenes clade of the family Rhizobiaceae and description of Rhizobium rhododendri sp. nov.</title>
        <authorList>
            <person name="Kuzmanovic N."/>
            <person name="diCenzo G.C."/>
            <person name="Bunk B."/>
            <person name="Sproeer C."/>
            <person name="Fruehling A."/>
            <person name="Neumann-Schaal M."/>
            <person name="Overmann J."/>
            <person name="Smalla K."/>
        </authorList>
    </citation>
    <scope>NUCLEOTIDE SEQUENCE</scope>
    <source>
        <strain evidence="1">Rho-6.2</strain>
        <plasmid evidence="1">pTi6.2</plasmid>
    </source>
</reference>
<proteinExistence type="predicted"/>
<dbReference type="Proteomes" id="UP000318939">
    <property type="component" value="Plasmid pTi6.2"/>
</dbReference>
<evidence type="ECO:0000313" key="2">
    <source>
        <dbReference type="Proteomes" id="UP000318939"/>
    </source>
</evidence>
<keyword evidence="2" id="KW-1185">Reference proteome</keyword>
<keyword evidence="1" id="KW-0614">Plasmid</keyword>